<dbReference type="Pfam" id="PF00106">
    <property type="entry name" value="adh_short"/>
    <property type="match status" value="1"/>
</dbReference>
<dbReference type="Proteomes" id="UP000294257">
    <property type="component" value="Unassembled WGS sequence"/>
</dbReference>
<dbReference type="PRINTS" id="PR00080">
    <property type="entry name" value="SDRFAMILY"/>
</dbReference>
<dbReference type="PANTHER" id="PTHR44196:SF2">
    <property type="entry name" value="SHORT-CHAIN DEHYDROGENASE-RELATED"/>
    <property type="match status" value="1"/>
</dbReference>
<evidence type="ECO:0000256" key="3">
    <source>
        <dbReference type="RuleBase" id="RU000363"/>
    </source>
</evidence>
<sequence length="255" mass="26689">MTGASRGIGERFARQLAETGTDLVLVARDAERLEQVAKDIRDQHGVQVEVLAADLTDAAGLGRVEARLHDGVDLLVNNAGAATMGGFLALPVERAVASVDLNVTPLVRLTHAALGAMVAAGRGAVINVSSIAGLQPTSGLSAYAGTKAFVNSFSEAVHEEVRGTGVTVTTVLPGFIRTDMSAAMTELNALPSFLWLTPDVVAAAGLRAARRGRPVVVPSLRFKAIVVWLALLPRSVKRRASGAGTRRRMRSARPA</sequence>
<evidence type="ECO:0000313" key="4">
    <source>
        <dbReference type="EMBL" id="RZS44134.1"/>
    </source>
</evidence>
<dbReference type="InterPro" id="IPR020904">
    <property type="entry name" value="Sc_DH/Rdtase_CS"/>
</dbReference>
<dbReference type="InterPro" id="IPR002347">
    <property type="entry name" value="SDR_fam"/>
</dbReference>
<keyword evidence="5" id="KW-1185">Reference proteome</keyword>
<dbReference type="GO" id="GO:0016020">
    <property type="term" value="C:membrane"/>
    <property type="evidence" value="ECO:0007669"/>
    <property type="project" value="TreeGrafter"/>
</dbReference>
<dbReference type="PRINTS" id="PR00081">
    <property type="entry name" value="GDHRDH"/>
</dbReference>
<evidence type="ECO:0008006" key="6">
    <source>
        <dbReference type="Google" id="ProtNLM"/>
    </source>
</evidence>
<protein>
    <recommendedName>
        <fullName evidence="6">Short-subunit dehydrogenase</fullName>
    </recommendedName>
</protein>
<accession>A0A4Q7L4I5</accession>
<evidence type="ECO:0000256" key="2">
    <source>
        <dbReference type="ARBA" id="ARBA00023002"/>
    </source>
</evidence>
<dbReference type="Gene3D" id="3.40.50.720">
    <property type="entry name" value="NAD(P)-binding Rossmann-like Domain"/>
    <property type="match status" value="1"/>
</dbReference>
<comment type="caution">
    <text evidence="4">The sequence shown here is derived from an EMBL/GenBank/DDBJ whole genome shotgun (WGS) entry which is preliminary data.</text>
</comment>
<keyword evidence="2" id="KW-0560">Oxidoreductase</keyword>
<dbReference type="AlphaFoldDB" id="A0A4Q7L4I5"/>
<gene>
    <name evidence="4" type="ORF">EV193_1018</name>
</gene>
<reference evidence="4 5" key="1">
    <citation type="submission" date="2019-02" db="EMBL/GenBank/DDBJ databases">
        <title>Genomic Encyclopedia of Type Strains, Phase IV (KMG-IV): sequencing the most valuable type-strain genomes for metagenomic binning, comparative biology and taxonomic classification.</title>
        <authorList>
            <person name="Goeker M."/>
        </authorList>
    </citation>
    <scope>NUCLEOTIDE SEQUENCE [LARGE SCALE GENOMIC DNA]</scope>
    <source>
        <strain evidence="4 5">DSM 101727</strain>
    </source>
</reference>
<dbReference type="PIRSF" id="PIRSF000126">
    <property type="entry name" value="11-beta-HSD1"/>
    <property type="match status" value="1"/>
</dbReference>
<dbReference type="PROSITE" id="PS00061">
    <property type="entry name" value="ADH_SHORT"/>
    <property type="match status" value="1"/>
</dbReference>
<dbReference type="GO" id="GO:0016491">
    <property type="term" value="F:oxidoreductase activity"/>
    <property type="evidence" value="ECO:0007669"/>
    <property type="project" value="UniProtKB-KW"/>
</dbReference>
<organism evidence="4 5">
    <name type="scientific">Herbihabitans rhizosphaerae</name>
    <dbReference type="NCBI Taxonomy" id="1872711"/>
    <lineage>
        <taxon>Bacteria</taxon>
        <taxon>Bacillati</taxon>
        <taxon>Actinomycetota</taxon>
        <taxon>Actinomycetes</taxon>
        <taxon>Pseudonocardiales</taxon>
        <taxon>Pseudonocardiaceae</taxon>
        <taxon>Herbihabitans</taxon>
    </lineage>
</organism>
<dbReference type="EMBL" id="SGWQ01000001">
    <property type="protein sequence ID" value="RZS44134.1"/>
    <property type="molecule type" value="Genomic_DNA"/>
</dbReference>
<comment type="similarity">
    <text evidence="1 3">Belongs to the short-chain dehydrogenases/reductases (SDR) family.</text>
</comment>
<dbReference type="PANTHER" id="PTHR44196">
    <property type="entry name" value="DEHYDROGENASE/REDUCTASE SDR FAMILY MEMBER 7B"/>
    <property type="match status" value="1"/>
</dbReference>
<dbReference type="InterPro" id="IPR036291">
    <property type="entry name" value="NAD(P)-bd_dom_sf"/>
</dbReference>
<dbReference type="SUPFAM" id="SSF51735">
    <property type="entry name" value="NAD(P)-binding Rossmann-fold domains"/>
    <property type="match status" value="1"/>
</dbReference>
<proteinExistence type="inferred from homology"/>
<evidence type="ECO:0000313" key="5">
    <source>
        <dbReference type="Proteomes" id="UP000294257"/>
    </source>
</evidence>
<evidence type="ECO:0000256" key="1">
    <source>
        <dbReference type="ARBA" id="ARBA00006484"/>
    </source>
</evidence>
<name>A0A4Q7L4I5_9PSEU</name>